<reference evidence="1 2" key="2">
    <citation type="journal article" date="2022" name="Mol. Ecol. Resour.">
        <title>The genomes of chicory, endive, great burdock and yacon provide insights into Asteraceae paleo-polyploidization history and plant inulin production.</title>
        <authorList>
            <person name="Fan W."/>
            <person name="Wang S."/>
            <person name="Wang H."/>
            <person name="Wang A."/>
            <person name="Jiang F."/>
            <person name="Liu H."/>
            <person name="Zhao H."/>
            <person name="Xu D."/>
            <person name="Zhang Y."/>
        </authorList>
    </citation>
    <scope>NUCLEOTIDE SEQUENCE [LARGE SCALE GENOMIC DNA]</scope>
    <source>
        <strain evidence="2">cv. Punajuju</strain>
        <tissue evidence="1">Leaves</tissue>
    </source>
</reference>
<name>A0ACB9H090_CICIN</name>
<gene>
    <name evidence="1" type="ORF">L2E82_01642</name>
</gene>
<organism evidence="1 2">
    <name type="scientific">Cichorium intybus</name>
    <name type="common">Chicory</name>
    <dbReference type="NCBI Taxonomy" id="13427"/>
    <lineage>
        <taxon>Eukaryota</taxon>
        <taxon>Viridiplantae</taxon>
        <taxon>Streptophyta</taxon>
        <taxon>Embryophyta</taxon>
        <taxon>Tracheophyta</taxon>
        <taxon>Spermatophyta</taxon>
        <taxon>Magnoliopsida</taxon>
        <taxon>eudicotyledons</taxon>
        <taxon>Gunneridae</taxon>
        <taxon>Pentapetalae</taxon>
        <taxon>asterids</taxon>
        <taxon>campanulids</taxon>
        <taxon>Asterales</taxon>
        <taxon>Asteraceae</taxon>
        <taxon>Cichorioideae</taxon>
        <taxon>Cichorieae</taxon>
        <taxon>Cichoriinae</taxon>
        <taxon>Cichorium</taxon>
    </lineage>
</organism>
<evidence type="ECO:0000313" key="1">
    <source>
        <dbReference type="EMBL" id="KAI3788863.1"/>
    </source>
</evidence>
<proteinExistence type="predicted"/>
<dbReference type="Proteomes" id="UP001055811">
    <property type="component" value="Linkage Group LG01"/>
</dbReference>
<accession>A0ACB9H090</accession>
<evidence type="ECO:0000313" key="2">
    <source>
        <dbReference type="Proteomes" id="UP001055811"/>
    </source>
</evidence>
<sequence length="95" mass="10342">MEAGGLFVTVAERGAELDRVDFNSDDSRSLSIDLGFLILVFLLINKSFKASVKRTRAAIFGLLLCVVQESEARSFICSGDSGFIKAYSFIALEAI</sequence>
<keyword evidence="2" id="KW-1185">Reference proteome</keyword>
<comment type="caution">
    <text evidence="1">The sequence shown here is derived from an EMBL/GenBank/DDBJ whole genome shotgun (WGS) entry which is preliminary data.</text>
</comment>
<dbReference type="EMBL" id="CM042009">
    <property type="protein sequence ID" value="KAI3788863.1"/>
    <property type="molecule type" value="Genomic_DNA"/>
</dbReference>
<reference evidence="2" key="1">
    <citation type="journal article" date="2022" name="Mol. Ecol. Resour.">
        <title>The genomes of chicory, endive, great burdock and yacon provide insights into Asteraceae palaeo-polyploidization history and plant inulin production.</title>
        <authorList>
            <person name="Fan W."/>
            <person name="Wang S."/>
            <person name="Wang H."/>
            <person name="Wang A."/>
            <person name="Jiang F."/>
            <person name="Liu H."/>
            <person name="Zhao H."/>
            <person name="Xu D."/>
            <person name="Zhang Y."/>
        </authorList>
    </citation>
    <scope>NUCLEOTIDE SEQUENCE [LARGE SCALE GENOMIC DNA]</scope>
    <source>
        <strain evidence="2">cv. Punajuju</strain>
    </source>
</reference>
<protein>
    <submittedName>
        <fullName evidence="1">Uncharacterized protein</fullName>
    </submittedName>
</protein>